<keyword evidence="1" id="KW-0472">Membrane</keyword>
<dbReference type="Proteomes" id="UP001499843">
    <property type="component" value="Unassembled WGS sequence"/>
</dbReference>
<feature type="transmembrane region" description="Helical" evidence="1">
    <location>
        <begin position="58"/>
        <end position="78"/>
    </location>
</feature>
<name>A0ABN3CFI3_9ACTN</name>
<evidence type="ECO:0000313" key="3">
    <source>
        <dbReference type="Proteomes" id="UP001499843"/>
    </source>
</evidence>
<reference evidence="2 3" key="1">
    <citation type="journal article" date="2019" name="Int. J. Syst. Evol. Microbiol.">
        <title>The Global Catalogue of Microorganisms (GCM) 10K type strain sequencing project: providing services to taxonomists for standard genome sequencing and annotation.</title>
        <authorList>
            <consortium name="The Broad Institute Genomics Platform"/>
            <consortium name="The Broad Institute Genome Sequencing Center for Infectious Disease"/>
            <person name="Wu L."/>
            <person name="Ma J."/>
        </authorList>
    </citation>
    <scope>NUCLEOTIDE SEQUENCE [LARGE SCALE GENOMIC DNA]</scope>
    <source>
        <strain evidence="2 3">JCM 16114</strain>
    </source>
</reference>
<evidence type="ECO:0008006" key="4">
    <source>
        <dbReference type="Google" id="ProtNLM"/>
    </source>
</evidence>
<feature type="transmembrane region" description="Helical" evidence="1">
    <location>
        <begin position="84"/>
        <end position="108"/>
    </location>
</feature>
<evidence type="ECO:0000256" key="1">
    <source>
        <dbReference type="SAM" id="Phobius"/>
    </source>
</evidence>
<sequence length="113" mass="11693">MSPQRVHQVGSALAWVGVWTGAGLILRGHPDVFGSMIPLLAVGSFIGLALPGHDGVRFYLIGSLAVWAALLVGTALLLSGTTLLGPMLGLLAAGAGYFLVVTPTYLVMRPPSR</sequence>
<organism evidence="2 3">
    <name type="scientific">Nonomuraea monospora</name>
    <dbReference type="NCBI Taxonomy" id="568818"/>
    <lineage>
        <taxon>Bacteria</taxon>
        <taxon>Bacillati</taxon>
        <taxon>Actinomycetota</taxon>
        <taxon>Actinomycetes</taxon>
        <taxon>Streptosporangiales</taxon>
        <taxon>Streptosporangiaceae</taxon>
        <taxon>Nonomuraea</taxon>
    </lineage>
</organism>
<feature type="transmembrane region" description="Helical" evidence="1">
    <location>
        <begin position="9"/>
        <end position="26"/>
    </location>
</feature>
<protein>
    <recommendedName>
        <fullName evidence="4">Integral membrane protein</fullName>
    </recommendedName>
</protein>
<keyword evidence="1" id="KW-1133">Transmembrane helix</keyword>
<comment type="caution">
    <text evidence="2">The sequence shown here is derived from an EMBL/GenBank/DDBJ whole genome shotgun (WGS) entry which is preliminary data.</text>
</comment>
<keyword evidence="1" id="KW-0812">Transmembrane</keyword>
<accession>A0ABN3CFI3</accession>
<dbReference type="EMBL" id="BAAAQX010000008">
    <property type="protein sequence ID" value="GAA2208075.1"/>
    <property type="molecule type" value="Genomic_DNA"/>
</dbReference>
<feature type="transmembrane region" description="Helical" evidence="1">
    <location>
        <begin position="32"/>
        <end position="51"/>
    </location>
</feature>
<proteinExistence type="predicted"/>
<keyword evidence="3" id="KW-1185">Reference proteome</keyword>
<gene>
    <name evidence="2" type="ORF">GCM10009850_035330</name>
</gene>
<evidence type="ECO:0000313" key="2">
    <source>
        <dbReference type="EMBL" id="GAA2208075.1"/>
    </source>
</evidence>